<dbReference type="AlphaFoldDB" id="A0AAJ6YIN7"/>
<dbReference type="Pfam" id="PF00096">
    <property type="entry name" value="zf-C2H2"/>
    <property type="match status" value="4"/>
</dbReference>
<keyword evidence="1" id="KW-0862">Zinc</keyword>
<feature type="domain" description="C2H2-type" evidence="2">
    <location>
        <begin position="475"/>
        <end position="504"/>
    </location>
</feature>
<dbReference type="Proteomes" id="UP000695007">
    <property type="component" value="Unplaced"/>
</dbReference>
<dbReference type="Gene3D" id="3.30.160.60">
    <property type="entry name" value="Classic Zinc Finger"/>
    <property type="match status" value="8"/>
</dbReference>
<dbReference type="RefSeq" id="XP_011498756.1">
    <property type="nucleotide sequence ID" value="XM_011500454.1"/>
</dbReference>
<dbReference type="SMART" id="SM00355">
    <property type="entry name" value="ZnF_C2H2"/>
    <property type="match status" value="10"/>
</dbReference>
<feature type="domain" description="C2H2-type" evidence="2">
    <location>
        <begin position="505"/>
        <end position="534"/>
    </location>
</feature>
<feature type="domain" description="C2H2-type" evidence="2">
    <location>
        <begin position="565"/>
        <end position="589"/>
    </location>
</feature>
<evidence type="ECO:0000313" key="3">
    <source>
        <dbReference type="Proteomes" id="UP000695007"/>
    </source>
</evidence>
<dbReference type="PROSITE" id="PS00028">
    <property type="entry name" value="ZINC_FINGER_C2H2_1"/>
    <property type="match status" value="10"/>
</dbReference>
<organism evidence="3 4">
    <name type="scientific">Ceratosolen solmsi marchali</name>
    <dbReference type="NCBI Taxonomy" id="326594"/>
    <lineage>
        <taxon>Eukaryota</taxon>
        <taxon>Metazoa</taxon>
        <taxon>Ecdysozoa</taxon>
        <taxon>Arthropoda</taxon>
        <taxon>Hexapoda</taxon>
        <taxon>Insecta</taxon>
        <taxon>Pterygota</taxon>
        <taxon>Neoptera</taxon>
        <taxon>Endopterygota</taxon>
        <taxon>Hymenoptera</taxon>
        <taxon>Apocrita</taxon>
        <taxon>Proctotrupomorpha</taxon>
        <taxon>Chalcidoidea</taxon>
        <taxon>Agaonidae</taxon>
        <taxon>Agaoninae</taxon>
        <taxon>Ceratosolen</taxon>
    </lineage>
</organism>
<dbReference type="InterPro" id="IPR013087">
    <property type="entry name" value="Znf_C2H2_type"/>
</dbReference>
<reference evidence="4" key="1">
    <citation type="submission" date="2025-08" db="UniProtKB">
        <authorList>
            <consortium name="RefSeq"/>
        </authorList>
    </citation>
    <scope>IDENTIFICATION</scope>
</reference>
<dbReference type="InterPro" id="IPR036236">
    <property type="entry name" value="Znf_C2H2_sf"/>
</dbReference>
<protein>
    <submittedName>
        <fullName evidence="4">Zinc finger protein 836-like</fullName>
    </submittedName>
</protein>
<feature type="domain" description="C2H2-type" evidence="2">
    <location>
        <begin position="687"/>
        <end position="716"/>
    </location>
</feature>
<gene>
    <name evidence="4" type="primary">LOC105362912</name>
</gene>
<keyword evidence="1" id="KW-0479">Metal-binding</keyword>
<dbReference type="PANTHER" id="PTHR46179:SF26">
    <property type="entry name" value="ZINC FINGER PROTEIN 423 HOMOLOG"/>
    <property type="match status" value="1"/>
</dbReference>
<keyword evidence="3" id="KW-1185">Reference proteome</keyword>
<feature type="domain" description="C2H2-type" evidence="2">
    <location>
        <begin position="657"/>
        <end position="686"/>
    </location>
</feature>
<keyword evidence="1" id="KW-0863">Zinc-finger</keyword>
<dbReference type="KEGG" id="csol:105362912"/>
<feature type="domain" description="C2H2-type" evidence="2">
    <location>
        <begin position="596"/>
        <end position="621"/>
    </location>
</feature>
<dbReference type="PROSITE" id="PS50157">
    <property type="entry name" value="ZINC_FINGER_C2H2_2"/>
    <property type="match status" value="9"/>
</dbReference>
<feature type="domain" description="C2H2-type" evidence="2">
    <location>
        <begin position="627"/>
        <end position="656"/>
    </location>
</feature>
<evidence type="ECO:0000313" key="4">
    <source>
        <dbReference type="RefSeq" id="XP_011498756.1"/>
    </source>
</evidence>
<dbReference type="GO" id="GO:0006357">
    <property type="term" value="P:regulation of transcription by RNA polymerase II"/>
    <property type="evidence" value="ECO:0007669"/>
    <property type="project" value="TreeGrafter"/>
</dbReference>
<dbReference type="FunFam" id="3.30.160.60:FF:000007">
    <property type="entry name" value="Basic krueppel-like factor 3"/>
    <property type="match status" value="1"/>
</dbReference>
<feature type="domain" description="C2H2-type" evidence="2">
    <location>
        <begin position="717"/>
        <end position="744"/>
    </location>
</feature>
<dbReference type="InterPro" id="IPR051061">
    <property type="entry name" value="Zinc_finger_trans_reg"/>
</dbReference>
<evidence type="ECO:0000259" key="2">
    <source>
        <dbReference type="PROSITE" id="PS50157"/>
    </source>
</evidence>
<sequence length="1035" mass="117538">MSQGSATFSHKSRQRAHIFRQQCQSAATERDCRSSLLTENAAAAVRSSESGYEDGHEDGHEVEVAQRDSTSLHNELQQLNGPITKTVEDIEKWLKMTSDSISTSLDMNVKNTSRASVERYLNEQLSEASFEKDLLSSDIDIIAKKLNMSYDTIFNEVNNEKLLPLPEKDDEFILPELQLDNLDQLEYCSDDMILAGEILPSIHAQPSCSNINVNSKDSKVESQETIRTNNQNDKFMKIEQVQIETDTEITESEQFKDSINNIDNFVNENFYNTSVLTNIQDLSNENVSYNESGIDDSKYCTDLKHNDIYNNTTAGNGTIWYHGVQARTKTPYLKNKTINSAYESSASAKTKFQPSIIKRKRKLMNKGENSRIKDSTMSVVTISTEKQSNFTQIFINANKDDELLNNKSLMCKNKCRSKSCSSNSSDEDDEEKILRIKPLSYYNQQELAISKALEEVGIRDNMLQHIITGDNVKVWQCHQHECARQFAKLCSLKAHLLTHFGIKPFKCDYDGCSWAFYSEFKLKRHKDTHLKKKDYICSTPGCKRRFTTIYNLASHEKLHTRPNRIVCQVPECTAKFQTKRALETHMKTHDESLAPYVCNFEGCGKRYYGSNALMSHQRCHSYSHLDVTCVWPGCGKTFDQPCRLKAHMRSHTGYKPYACTFKGCKWAFSTSSKLKRHQKKHTNDRKFVCDVGDCHKAFMRSEHLKEHRLTHIEERFFQCHICTSAFSAKSSLYVHIKKHTNKEFVSRARQQKKKKTVEKKTGNKKKDVYCSRVQPVRLSVNKMKKSCLSNDSSDLEQEAANQRTIKHLEENENIADKGLSLSSSLLPKKVSRNVYFCPVDPCTKWYPLKSSLRSHLQKEHITPLAEIQNSSLTRVLSSSPVSQGGLIMYNLADYSLSKRGDQVMATSFEAAPDDRAAKFVNYNNTVVHTTESPAYLAVQDIENVVGKHCGDNEGAARTTFTRTDVLNLKPNRKVVDSSVGASDVVLGGADFGDDLLLSNDLPSMYCQEDIGVPGYQILLLDTNPTDSDINIRDLD</sequence>
<dbReference type="SUPFAM" id="SSF57667">
    <property type="entry name" value="beta-beta-alpha zinc fingers"/>
    <property type="match status" value="6"/>
</dbReference>
<proteinExistence type="predicted"/>
<dbReference type="PANTHER" id="PTHR46179">
    <property type="entry name" value="ZINC FINGER PROTEIN"/>
    <property type="match status" value="1"/>
</dbReference>
<evidence type="ECO:0000256" key="1">
    <source>
        <dbReference type="PROSITE-ProRule" id="PRU00042"/>
    </source>
</evidence>
<name>A0AAJ6YIN7_9HYME</name>
<dbReference type="GO" id="GO:0005634">
    <property type="term" value="C:nucleus"/>
    <property type="evidence" value="ECO:0007669"/>
    <property type="project" value="TreeGrafter"/>
</dbReference>
<dbReference type="GO" id="GO:0003712">
    <property type="term" value="F:transcription coregulator activity"/>
    <property type="evidence" value="ECO:0007669"/>
    <property type="project" value="TreeGrafter"/>
</dbReference>
<dbReference type="GO" id="GO:0008270">
    <property type="term" value="F:zinc ion binding"/>
    <property type="evidence" value="ECO:0007669"/>
    <property type="project" value="UniProtKB-KW"/>
</dbReference>
<accession>A0AAJ6YIN7</accession>
<feature type="domain" description="C2H2-type" evidence="2">
    <location>
        <begin position="535"/>
        <end position="564"/>
    </location>
</feature>
<dbReference type="GeneID" id="105362912"/>